<dbReference type="Gene3D" id="2.60.40.1820">
    <property type="match status" value="1"/>
</dbReference>
<organism evidence="2 3">
    <name type="scientific">Tenacibaculum piscium</name>
    <dbReference type="NCBI Taxonomy" id="1458515"/>
    <lineage>
        <taxon>Bacteria</taxon>
        <taxon>Pseudomonadati</taxon>
        <taxon>Bacteroidota</taxon>
        <taxon>Flavobacteriia</taxon>
        <taxon>Flavobacteriales</taxon>
        <taxon>Flavobacteriaceae</taxon>
        <taxon>Tenacibaculum</taxon>
    </lineage>
</organism>
<dbReference type="SUPFAM" id="SSF117070">
    <property type="entry name" value="LEA14-like"/>
    <property type="match status" value="1"/>
</dbReference>
<feature type="chain" id="PRO_5013574585" evidence="1">
    <location>
        <begin position="29"/>
        <end position="180"/>
    </location>
</feature>
<keyword evidence="3" id="KW-1185">Reference proteome</keyword>
<evidence type="ECO:0000313" key="3">
    <source>
        <dbReference type="Proteomes" id="UP000234211"/>
    </source>
</evidence>
<name>A0A2H1YJH8_9FLAO</name>
<gene>
    <name evidence="2" type="ORF">TNO020_50063</name>
</gene>
<dbReference type="PROSITE" id="PS51257">
    <property type="entry name" value="PROKAR_LIPOPROTEIN"/>
    <property type="match status" value="1"/>
</dbReference>
<reference evidence="3" key="1">
    <citation type="submission" date="2017-11" db="EMBL/GenBank/DDBJ databases">
        <authorList>
            <person name="Duchaud E."/>
        </authorList>
    </citation>
    <scope>NUCLEOTIDE SEQUENCE [LARGE SCALE GENOMIC DNA]</scope>
    <source>
        <strain evidence="3">Tenacibaculum sp. TNO020</strain>
    </source>
</reference>
<feature type="signal peptide" evidence="1">
    <location>
        <begin position="1"/>
        <end position="28"/>
    </location>
</feature>
<dbReference type="AlphaFoldDB" id="A0A2H1YJH8"/>
<keyword evidence="1" id="KW-0732">Signal</keyword>
<dbReference type="Proteomes" id="UP000234211">
    <property type="component" value="Unassembled WGS sequence"/>
</dbReference>
<protein>
    <submittedName>
        <fullName evidence="2">Uncharacterized protein</fullName>
    </submittedName>
</protein>
<accession>A0A2H1YJH8</accession>
<dbReference type="RefSeq" id="WP_193700187.1">
    <property type="nucleotide sequence ID" value="NZ_JAJGWS010000007.1"/>
</dbReference>
<sequence length="180" mass="20554">MKKESNIKRKNFVLITSLLMLLTTSCAIQEKPIFLKVDTIKVASIALDTIRLNANAFFKNPNDISGKISTDAIKVFVNDTEIATVSSEEFKVPAKKEFSIPLNVKIPTKRIFEELHKFKNQQENKQEHNNNQINAILGGLLNSFINKNVKVQFKGDLRYKVFGFSRKYAIDKTESIQLNF</sequence>
<dbReference type="EMBL" id="OENF01000040">
    <property type="protein sequence ID" value="SOS75662.1"/>
    <property type="molecule type" value="Genomic_DNA"/>
</dbReference>
<proteinExistence type="predicted"/>
<evidence type="ECO:0000256" key="1">
    <source>
        <dbReference type="SAM" id="SignalP"/>
    </source>
</evidence>
<evidence type="ECO:0000313" key="2">
    <source>
        <dbReference type="EMBL" id="SOS75662.1"/>
    </source>
</evidence>